<comment type="caution">
    <text evidence="19">The sequence shown here is derived from an EMBL/GenBank/DDBJ whole genome shotgun (WGS) entry which is preliminary data.</text>
</comment>
<dbReference type="Proteomes" id="UP000253507">
    <property type="component" value="Unassembled WGS sequence"/>
</dbReference>
<keyword evidence="6 14" id="KW-0808">Transferase</keyword>
<dbReference type="UniPathway" id="UPA00094"/>
<evidence type="ECO:0000313" key="20">
    <source>
        <dbReference type="Proteomes" id="UP000253507"/>
    </source>
</evidence>
<evidence type="ECO:0000256" key="14">
    <source>
        <dbReference type="PIRNR" id="PIRNR000447"/>
    </source>
</evidence>
<dbReference type="OrthoDB" id="9808669at2"/>
<dbReference type="Pfam" id="PF02801">
    <property type="entry name" value="Ketoacyl-synt_C"/>
    <property type="match status" value="1"/>
</dbReference>
<evidence type="ECO:0000256" key="16">
    <source>
        <dbReference type="RuleBase" id="RU003694"/>
    </source>
</evidence>
<evidence type="ECO:0000256" key="15">
    <source>
        <dbReference type="PIRSR" id="PIRSR000447-1"/>
    </source>
</evidence>
<evidence type="ECO:0000256" key="3">
    <source>
        <dbReference type="ARBA" id="ARBA00012356"/>
    </source>
</evidence>
<dbReference type="InterPro" id="IPR014031">
    <property type="entry name" value="Ketoacyl_synth_C"/>
</dbReference>
<comment type="catalytic activity">
    <reaction evidence="12 14">
        <text>(9Z)-hexadecenoyl-[ACP] + malonyl-[ACP] + H(+) = 3-oxo-(11Z)-octadecenoyl-[ACP] + holo-[ACP] + CO2</text>
        <dbReference type="Rhea" id="RHEA:55040"/>
        <dbReference type="Rhea" id="RHEA-COMP:9623"/>
        <dbReference type="Rhea" id="RHEA-COMP:9685"/>
        <dbReference type="Rhea" id="RHEA-COMP:10800"/>
        <dbReference type="Rhea" id="RHEA-COMP:14074"/>
        <dbReference type="ChEBI" id="CHEBI:15378"/>
        <dbReference type="ChEBI" id="CHEBI:16526"/>
        <dbReference type="ChEBI" id="CHEBI:64479"/>
        <dbReference type="ChEBI" id="CHEBI:78449"/>
        <dbReference type="ChEBI" id="CHEBI:83989"/>
        <dbReference type="ChEBI" id="CHEBI:138538"/>
        <dbReference type="EC" id="2.3.1.179"/>
    </reaction>
</comment>
<evidence type="ECO:0000256" key="10">
    <source>
        <dbReference type="ARBA" id="ARBA00023315"/>
    </source>
</evidence>
<evidence type="ECO:0000259" key="18">
    <source>
        <dbReference type="PROSITE" id="PS52004"/>
    </source>
</evidence>
<dbReference type="PIRSF" id="PIRSF000447">
    <property type="entry name" value="KAS_II"/>
    <property type="match status" value="1"/>
</dbReference>
<dbReference type="EMBL" id="QOIM01000041">
    <property type="protein sequence ID" value="RCG15499.1"/>
    <property type="molecule type" value="Genomic_DNA"/>
</dbReference>
<keyword evidence="7" id="KW-0276">Fatty acid metabolism</keyword>
<organism evidence="19 20">
    <name type="scientific">Streptomyces reniochalinae</name>
    <dbReference type="NCBI Taxonomy" id="2250578"/>
    <lineage>
        <taxon>Bacteria</taxon>
        <taxon>Bacillati</taxon>
        <taxon>Actinomycetota</taxon>
        <taxon>Actinomycetes</taxon>
        <taxon>Kitasatosporales</taxon>
        <taxon>Streptomycetaceae</taxon>
        <taxon>Streptomyces</taxon>
    </lineage>
</organism>
<accession>A0A367ECJ0</accession>
<dbReference type="AlphaFoldDB" id="A0A367ECJ0"/>
<keyword evidence="10 14" id="KW-0012">Acyltransferase</keyword>
<dbReference type="SUPFAM" id="SSF53901">
    <property type="entry name" value="Thiolase-like"/>
    <property type="match status" value="2"/>
</dbReference>
<feature type="domain" description="Ketosynthase family 3 (KS3)" evidence="18">
    <location>
        <begin position="1"/>
        <end position="400"/>
    </location>
</feature>
<sequence length="428" mass="44593">MGALTPVGNDRETSWAALLAGRSGVAEISRFDARDLPTRIAAEVKNFRPEEHFDRKRLRRSERFSQYAVVAAREAARDASLAVDGDPDARVGVQINNAVAGFPGIEAATDQRHEDPRKVSPYFVSSVIPNMPACEVAIDLGAHGPVNASALACASGIHALLEARRTILAGEADVVVAGGTDSAITPVMFTGLSTMGALSTRNDAPQRASRPFDAERDGFVFGEGAVVFVVESAAHAAARGARPYMEISGGALTSDAFHVSAPHPSGEHAATAMRRALATAHTAPGEVDYICAHGTATRINDRLETRAVRSVFGEAADGLLISSPKSMVGHMIGAAGALSAMVAALAMRDGAVPPTLNLDTPDPECDLDHVPHTARKTDVSTAVVNAFGFGGQNVVAVLRAPRGRAARHLTPASPPARGTRGPHGPAVR</sequence>
<evidence type="ECO:0000313" key="19">
    <source>
        <dbReference type="EMBL" id="RCG15499.1"/>
    </source>
</evidence>
<evidence type="ECO:0000256" key="8">
    <source>
        <dbReference type="ARBA" id="ARBA00023098"/>
    </source>
</evidence>
<reference evidence="19 20" key="1">
    <citation type="submission" date="2018-06" db="EMBL/GenBank/DDBJ databases">
        <title>Streptomyces reniochalinae sp. nov. and Streptomyces diacarnus sp. nov. from marine sponges.</title>
        <authorList>
            <person name="Li L."/>
        </authorList>
    </citation>
    <scope>NUCLEOTIDE SEQUENCE [LARGE SCALE GENOMIC DNA]</scope>
    <source>
        <strain evidence="19 20">LHW50302</strain>
    </source>
</reference>
<keyword evidence="8" id="KW-0443">Lipid metabolism</keyword>
<feature type="region of interest" description="Disordered" evidence="17">
    <location>
        <begin position="405"/>
        <end position="428"/>
    </location>
</feature>
<evidence type="ECO:0000256" key="13">
    <source>
        <dbReference type="ARBA" id="ARBA00047659"/>
    </source>
</evidence>
<dbReference type="FunFam" id="3.40.47.10:FF:000029">
    <property type="entry name" value="3-oxoacyl-[acyl-carrier-protein] synthase 1"/>
    <property type="match status" value="1"/>
</dbReference>
<comment type="catalytic activity">
    <reaction evidence="13 14">
        <text>a fatty acyl-[ACP] + malonyl-[ACP] + H(+) = a 3-oxoacyl-[ACP] + holo-[ACP] + CO2</text>
        <dbReference type="Rhea" id="RHEA:22836"/>
        <dbReference type="Rhea" id="RHEA-COMP:9623"/>
        <dbReference type="Rhea" id="RHEA-COMP:9685"/>
        <dbReference type="Rhea" id="RHEA-COMP:9916"/>
        <dbReference type="Rhea" id="RHEA-COMP:14125"/>
        <dbReference type="ChEBI" id="CHEBI:15378"/>
        <dbReference type="ChEBI" id="CHEBI:16526"/>
        <dbReference type="ChEBI" id="CHEBI:64479"/>
        <dbReference type="ChEBI" id="CHEBI:78449"/>
        <dbReference type="ChEBI" id="CHEBI:78776"/>
        <dbReference type="ChEBI" id="CHEBI:138651"/>
    </reaction>
</comment>
<dbReference type="InterPro" id="IPR000794">
    <property type="entry name" value="Beta-ketoacyl_synthase"/>
</dbReference>
<keyword evidence="5 14" id="KW-0444">Lipid biosynthesis</keyword>
<proteinExistence type="inferred from homology"/>
<dbReference type="Gene3D" id="3.40.47.10">
    <property type="match status" value="2"/>
</dbReference>
<dbReference type="GO" id="GO:0005829">
    <property type="term" value="C:cytosol"/>
    <property type="evidence" value="ECO:0007669"/>
    <property type="project" value="TreeGrafter"/>
</dbReference>
<keyword evidence="20" id="KW-1185">Reference proteome</keyword>
<dbReference type="NCBIfam" id="NF005589">
    <property type="entry name" value="PRK07314.1"/>
    <property type="match status" value="1"/>
</dbReference>
<evidence type="ECO:0000256" key="4">
    <source>
        <dbReference type="ARBA" id="ARBA00014657"/>
    </source>
</evidence>
<dbReference type="Pfam" id="PF00109">
    <property type="entry name" value="ketoacyl-synt"/>
    <property type="match status" value="1"/>
</dbReference>
<evidence type="ECO:0000256" key="11">
    <source>
        <dbReference type="ARBA" id="ARBA00024006"/>
    </source>
</evidence>
<evidence type="ECO:0000256" key="7">
    <source>
        <dbReference type="ARBA" id="ARBA00022832"/>
    </source>
</evidence>
<comment type="pathway">
    <text evidence="1 14">Lipid metabolism; fatty acid biosynthesis.</text>
</comment>
<dbReference type="InterPro" id="IPR016039">
    <property type="entry name" value="Thiolase-like"/>
</dbReference>
<dbReference type="InterPro" id="IPR014030">
    <property type="entry name" value="Ketoacyl_synth_N"/>
</dbReference>
<evidence type="ECO:0000256" key="12">
    <source>
        <dbReference type="ARBA" id="ARBA00047318"/>
    </source>
</evidence>
<dbReference type="EC" id="2.3.1.179" evidence="3 14"/>
<evidence type="ECO:0000256" key="6">
    <source>
        <dbReference type="ARBA" id="ARBA00022679"/>
    </source>
</evidence>
<comment type="similarity">
    <text evidence="2 14 16">Belongs to the thiolase-like superfamily. Beta-ketoacyl-ACP synthases family.</text>
</comment>
<dbReference type="InterPro" id="IPR020841">
    <property type="entry name" value="PKS_Beta-ketoAc_synthase_dom"/>
</dbReference>
<evidence type="ECO:0000256" key="5">
    <source>
        <dbReference type="ARBA" id="ARBA00022516"/>
    </source>
</evidence>
<protein>
    <recommendedName>
        <fullName evidence="4 14">3-oxoacyl-[acyl-carrier-protein] synthase 2</fullName>
        <ecNumber evidence="3 14">2.3.1.179</ecNumber>
    </recommendedName>
</protein>
<dbReference type="FunFam" id="3.40.47.10:FF:000018">
    <property type="entry name" value="3-oxoacyl-[acyl-carrier-protein] synthase 2"/>
    <property type="match status" value="1"/>
</dbReference>
<dbReference type="PANTHER" id="PTHR11712:SF336">
    <property type="entry name" value="3-OXOACYL-[ACYL-CARRIER-PROTEIN] SYNTHASE, MITOCHONDRIAL"/>
    <property type="match status" value="1"/>
</dbReference>
<gene>
    <name evidence="19" type="ORF">DQ392_24480</name>
</gene>
<name>A0A367ECJ0_9ACTN</name>
<dbReference type="PANTHER" id="PTHR11712">
    <property type="entry name" value="POLYKETIDE SYNTHASE-RELATED"/>
    <property type="match status" value="1"/>
</dbReference>
<dbReference type="PROSITE" id="PS52004">
    <property type="entry name" value="KS3_2"/>
    <property type="match status" value="1"/>
</dbReference>
<keyword evidence="9 14" id="KW-0275">Fatty acid biosynthesis</keyword>
<evidence type="ECO:0000256" key="9">
    <source>
        <dbReference type="ARBA" id="ARBA00023160"/>
    </source>
</evidence>
<comment type="function">
    <text evidence="11 14">Involved in the type II fatty acid elongation cycle. Catalyzes the elongation of a wide range of acyl-ACP by the addition of two carbons from malonyl-ACP to an acyl acceptor. Can efficiently catalyze the conversion of palmitoleoyl-ACP (cis-hexadec-9-enoyl-ACP) to cis-vaccenoyl-ACP (cis-octadec-11-enoyl-ACP), an essential step in the thermal regulation of fatty acid composition.</text>
</comment>
<dbReference type="GO" id="GO:0004315">
    <property type="term" value="F:3-oxoacyl-[acyl-carrier-protein] synthase activity"/>
    <property type="evidence" value="ECO:0007669"/>
    <property type="project" value="UniProtKB-EC"/>
</dbReference>
<evidence type="ECO:0000256" key="2">
    <source>
        <dbReference type="ARBA" id="ARBA00008467"/>
    </source>
</evidence>
<feature type="active site" description="For beta-ketoacyl synthase activity" evidence="15">
    <location>
        <position position="153"/>
    </location>
</feature>
<dbReference type="InterPro" id="IPR017568">
    <property type="entry name" value="3-oxoacyl-ACP_synth-2"/>
</dbReference>
<evidence type="ECO:0000256" key="17">
    <source>
        <dbReference type="SAM" id="MobiDB-lite"/>
    </source>
</evidence>
<evidence type="ECO:0000256" key="1">
    <source>
        <dbReference type="ARBA" id="ARBA00005194"/>
    </source>
</evidence>
<dbReference type="SMART" id="SM00825">
    <property type="entry name" value="PKS_KS"/>
    <property type="match status" value="1"/>
</dbReference>
<dbReference type="GO" id="GO:0030497">
    <property type="term" value="P:fatty acid elongation"/>
    <property type="evidence" value="ECO:0007669"/>
    <property type="project" value="UniProtKB-ARBA"/>
</dbReference>
<dbReference type="CDD" id="cd00834">
    <property type="entry name" value="KAS_I_II"/>
    <property type="match status" value="1"/>
</dbReference>